<evidence type="ECO:0000313" key="2">
    <source>
        <dbReference type="Proteomes" id="UP001189180"/>
    </source>
</evidence>
<protein>
    <submittedName>
        <fullName evidence="1">Uncharacterized protein</fullName>
    </submittedName>
</protein>
<gene>
    <name evidence="1" type="ORF">FHB240107_LOCUS4487</name>
</gene>
<name>A0ABC9HF30_FASHE</name>
<sequence>MMYHNVEDVTFGIRSAGTPGTLSSIHLAAYLSTVESTVGDSDGLTSEFSLGVIVVDSSVNSLDADD</sequence>
<proteinExistence type="predicted"/>
<dbReference type="EMBL" id="CANUEZ050000193">
    <property type="protein sequence ID" value="CAM0512091.1"/>
    <property type="molecule type" value="Genomic_DNA"/>
</dbReference>
<keyword evidence="2" id="KW-1185">Reference proteome</keyword>
<evidence type="ECO:0000313" key="1">
    <source>
        <dbReference type="EMBL" id="CAM0512091.1"/>
    </source>
</evidence>
<accession>A0ABC9HF30</accession>
<dbReference type="Proteomes" id="UP001189180">
    <property type="component" value="Unassembled WGS sequence"/>
</dbReference>
<dbReference type="AlphaFoldDB" id="A0ABC9HF30"/>
<organism evidence="1 2">
    <name type="scientific">Fasciola hepatica</name>
    <name type="common">Liver fluke</name>
    <dbReference type="NCBI Taxonomy" id="6192"/>
    <lineage>
        <taxon>Eukaryota</taxon>
        <taxon>Metazoa</taxon>
        <taxon>Spiralia</taxon>
        <taxon>Lophotrochozoa</taxon>
        <taxon>Platyhelminthes</taxon>
        <taxon>Trematoda</taxon>
        <taxon>Digenea</taxon>
        <taxon>Plagiorchiida</taxon>
        <taxon>Echinostomata</taxon>
        <taxon>Echinostomatoidea</taxon>
        <taxon>Fasciolidae</taxon>
        <taxon>Fasciola</taxon>
    </lineage>
</organism>
<comment type="caution">
    <text evidence="1">The sequence shown here is derived from an EMBL/GenBank/DDBJ whole genome shotgun (WGS) entry which is preliminary data.</text>
</comment>
<reference evidence="1 2" key="1">
    <citation type="submission" date="2024-08" db="EMBL/GenBank/DDBJ databases">
        <authorList>
            <person name="Paterson S."/>
        </authorList>
    </citation>
    <scope>NUCLEOTIDE SEQUENCE [LARGE SCALE GENOMIC DNA]</scope>
</reference>